<proteinExistence type="predicted"/>
<gene>
    <name evidence="1" type="ORF">PXEA_LOCUS37482</name>
</gene>
<accession>A0A448XSN1</accession>
<dbReference type="EMBL" id="CAAALY010288588">
    <property type="protein sequence ID" value="VEL44042.1"/>
    <property type="molecule type" value="Genomic_DNA"/>
</dbReference>
<comment type="caution">
    <text evidence="1">The sequence shown here is derived from an EMBL/GenBank/DDBJ whole genome shotgun (WGS) entry which is preliminary data.</text>
</comment>
<evidence type="ECO:0000313" key="2">
    <source>
        <dbReference type="Proteomes" id="UP000784294"/>
    </source>
</evidence>
<dbReference type="SUPFAM" id="SSF47616">
    <property type="entry name" value="GST C-terminal domain-like"/>
    <property type="match status" value="1"/>
</dbReference>
<protein>
    <submittedName>
        <fullName evidence="1">Uncharacterized protein</fullName>
    </submittedName>
</protein>
<dbReference type="Gene3D" id="3.40.30.10">
    <property type="entry name" value="Glutaredoxin"/>
    <property type="match status" value="1"/>
</dbReference>
<organism evidence="1 2">
    <name type="scientific">Protopolystoma xenopodis</name>
    <dbReference type="NCBI Taxonomy" id="117903"/>
    <lineage>
        <taxon>Eukaryota</taxon>
        <taxon>Metazoa</taxon>
        <taxon>Spiralia</taxon>
        <taxon>Lophotrochozoa</taxon>
        <taxon>Platyhelminthes</taxon>
        <taxon>Monogenea</taxon>
        <taxon>Polyopisthocotylea</taxon>
        <taxon>Polystomatidea</taxon>
        <taxon>Polystomatidae</taxon>
        <taxon>Protopolystoma</taxon>
    </lineage>
</organism>
<keyword evidence="2" id="KW-1185">Reference proteome</keyword>
<dbReference type="InterPro" id="IPR036282">
    <property type="entry name" value="Glutathione-S-Trfase_C_sf"/>
</dbReference>
<dbReference type="OrthoDB" id="4951845at2759"/>
<sequence length="133" mass="15263">MARLTDDADYDVGETFVRTSSPLQLIPLPCLCSASPRYARDSRLLEYTRSPIRLALHFYGEEYREELYEQGDAPNFSKAEWKDKKDSLGYDFPNGLHKAVFLTSLPRHLGLLSNYLGSKKWISGDKVRTFLLI</sequence>
<dbReference type="Proteomes" id="UP000784294">
    <property type="component" value="Unassembled WGS sequence"/>
</dbReference>
<name>A0A448XSN1_9PLAT</name>
<reference evidence="1" key="1">
    <citation type="submission" date="2018-11" db="EMBL/GenBank/DDBJ databases">
        <authorList>
            <consortium name="Pathogen Informatics"/>
        </authorList>
    </citation>
    <scope>NUCLEOTIDE SEQUENCE</scope>
</reference>
<dbReference type="AlphaFoldDB" id="A0A448XSN1"/>
<evidence type="ECO:0000313" key="1">
    <source>
        <dbReference type="EMBL" id="VEL44042.1"/>
    </source>
</evidence>